<dbReference type="Gene3D" id="3.40.1190.10">
    <property type="entry name" value="Mur-like, catalytic domain"/>
    <property type="match status" value="1"/>
</dbReference>
<dbReference type="InterPro" id="IPR036615">
    <property type="entry name" value="Mur_ligase_C_dom_sf"/>
</dbReference>
<accession>A0A7I7XGG9</accession>
<dbReference type="RefSeq" id="WP_163737455.1">
    <property type="nucleotide sequence ID" value="NZ_AP022610.1"/>
</dbReference>
<keyword evidence="9 10" id="KW-0961">Cell wall biogenesis/degradation</keyword>
<dbReference type="HAMAP" id="MF_00639">
    <property type="entry name" value="MurD"/>
    <property type="match status" value="1"/>
</dbReference>
<dbReference type="EMBL" id="AP022610">
    <property type="protein sequence ID" value="BBZ28289.1"/>
    <property type="molecule type" value="Genomic_DNA"/>
</dbReference>
<keyword evidence="5 9" id="KW-0132">Cell division</keyword>
<sequence length="445" mass="46419">MTPPPSDLAGLTVGIWGFGREGVSVARTAAAAGAARIEAVDDAGRLPFEEPEGIDGLVVYRGPEHLDRLGECDVVFVSPGVPWRQPVFEALRGSGIRVTSAADWFMARHGAATIGVTGTKGKSTTASFLGHLLTGMGVDTVVAGNIGTPLSDLAPAPDAVVVAELSSQQAALLTTSPAVAVITNLYQDHLDWHGDRDEYYLAKANVFRRGARTLVTTPEVVGALDRLGVAPPQDRLRLVDPASVRATPAGDGRSVMTYEHNRINGALAAAAAEEVLGRPVSPSEFDAAVLGYGGLPHRLQTVRTTGRIRWIDDTLATTGESVTAALRAMDPAEHVALIVGGLDRALNYDQLDAYLRSGARRVSLIQAPTNGVAIGRGFAADHPSRTHVVSGLREAVRTAAALPDVDVVLLSPGAASYDLFANYAAKGAAFCAYVDDLVTGVGGPN</sequence>
<dbReference type="InterPro" id="IPR018109">
    <property type="entry name" value="Folylpolyglutamate_synth_CS"/>
</dbReference>
<dbReference type="InterPro" id="IPR036565">
    <property type="entry name" value="Mur-like_cat_sf"/>
</dbReference>
<comment type="similarity">
    <text evidence="9">Belongs to the MurCDEF family.</text>
</comment>
<keyword evidence="14" id="KW-1185">Reference proteome</keyword>
<dbReference type="Gene3D" id="3.40.50.720">
    <property type="entry name" value="NAD(P)-binding Rossmann-like Domain"/>
    <property type="match status" value="1"/>
</dbReference>
<evidence type="ECO:0000256" key="8">
    <source>
        <dbReference type="ARBA" id="ARBA00023306"/>
    </source>
</evidence>
<dbReference type="InterPro" id="IPR036291">
    <property type="entry name" value="NAD(P)-bd_dom_sf"/>
</dbReference>
<evidence type="ECO:0000256" key="7">
    <source>
        <dbReference type="ARBA" id="ARBA00022840"/>
    </source>
</evidence>
<protein>
    <recommendedName>
        <fullName evidence="9 10">UDP-N-acetylmuramoylalanine--D-glutamate ligase</fullName>
        <ecNumber evidence="9 10">6.3.2.9</ecNumber>
    </recommendedName>
    <alternativeName>
        <fullName evidence="9">D-glutamic acid-adding enzyme</fullName>
    </alternativeName>
    <alternativeName>
        <fullName evidence="9">UDP-N-acetylmuramoyl-L-alanyl-D-glutamate synthetase</fullName>
    </alternativeName>
</protein>
<evidence type="ECO:0000256" key="6">
    <source>
        <dbReference type="ARBA" id="ARBA00022741"/>
    </source>
</evidence>
<dbReference type="InterPro" id="IPR004101">
    <property type="entry name" value="Mur_ligase_C"/>
</dbReference>
<dbReference type="SUPFAM" id="SSF53244">
    <property type="entry name" value="MurD-like peptide ligases, peptide-binding domain"/>
    <property type="match status" value="1"/>
</dbReference>
<dbReference type="SUPFAM" id="SSF53623">
    <property type="entry name" value="MurD-like peptide ligases, catalytic domain"/>
    <property type="match status" value="1"/>
</dbReference>
<dbReference type="PROSITE" id="PS01011">
    <property type="entry name" value="FOLYLPOLYGLU_SYNT_1"/>
    <property type="match status" value="1"/>
</dbReference>
<dbReference type="GO" id="GO:0051301">
    <property type="term" value="P:cell division"/>
    <property type="evidence" value="ECO:0007669"/>
    <property type="project" value="UniProtKB-KW"/>
</dbReference>
<proteinExistence type="inferred from homology"/>
<dbReference type="Pfam" id="PF02875">
    <property type="entry name" value="Mur_ligase_C"/>
    <property type="match status" value="1"/>
</dbReference>
<dbReference type="SUPFAM" id="SSF51735">
    <property type="entry name" value="NAD(P)-binding Rossmann-fold domains"/>
    <property type="match status" value="1"/>
</dbReference>
<evidence type="ECO:0000256" key="10">
    <source>
        <dbReference type="RuleBase" id="RU003664"/>
    </source>
</evidence>
<dbReference type="KEGG" id="mmag:MMAD_25840"/>
<dbReference type="PANTHER" id="PTHR43692">
    <property type="entry name" value="UDP-N-ACETYLMURAMOYLALANINE--D-GLUTAMATE LIGASE"/>
    <property type="match status" value="1"/>
</dbReference>
<dbReference type="AlphaFoldDB" id="A0A7I7XGG9"/>
<dbReference type="Pfam" id="PF08245">
    <property type="entry name" value="Mur_ligase_M"/>
    <property type="match status" value="1"/>
</dbReference>
<keyword evidence="8 9" id="KW-0131">Cell cycle</keyword>
<evidence type="ECO:0000256" key="5">
    <source>
        <dbReference type="ARBA" id="ARBA00022618"/>
    </source>
</evidence>
<evidence type="ECO:0000256" key="3">
    <source>
        <dbReference type="ARBA" id="ARBA00022490"/>
    </source>
</evidence>
<evidence type="ECO:0000313" key="13">
    <source>
        <dbReference type="EMBL" id="BBZ28289.1"/>
    </source>
</evidence>
<dbReference type="GO" id="GO:0004326">
    <property type="term" value="F:tetrahydrofolylpolyglutamate synthase activity"/>
    <property type="evidence" value="ECO:0007669"/>
    <property type="project" value="InterPro"/>
</dbReference>
<dbReference type="UniPathway" id="UPA00219"/>
<evidence type="ECO:0000313" key="14">
    <source>
        <dbReference type="Proteomes" id="UP000466517"/>
    </source>
</evidence>
<organism evidence="13 14">
    <name type="scientific">Mycolicibacterium madagascariense</name>
    <dbReference type="NCBI Taxonomy" id="212765"/>
    <lineage>
        <taxon>Bacteria</taxon>
        <taxon>Bacillati</taxon>
        <taxon>Actinomycetota</taxon>
        <taxon>Actinomycetes</taxon>
        <taxon>Mycobacteriales</taxon>
        <taxon>Mycobacteriaceae</taxon>
        <taxon>Mycolicibacterium</taxon>
    </lineage>
</organism>
<keyword evidence="7 9" id="KW-0067">ATP-binding</keyword>
<evidence type="ECO:0000256" key="9">
    <source>
        <dbReference type="HAMAP-Rule" id="MF_00639"/>
    </source>
</evidence>
<keyword evidence="4 9" id="KW-0436">Ligase</keyword>
<name>A0A7I7XGG9_9MYCO</name>
<dbReference type="Gene3D" id="3.90.190.20">
    <property type="entry name" value="Mur ligase, C-terminal domain"/>
    <property type="match status" value="1"/>
</dbReference>
<feature type="domain" description="Mur ligase central" evidence="12">
    <location>
        <begin position="116"/>
        <end position="209"/>
    </location>
</feature>
<keyword evidence="9 10" id="KW-0573">Peptidoglycan synthesis</keyword>
<dbReference type="EC" id="6.3.2.9" evidence="9 10"/>
<dbReference type="InterPro" id="IPR013221">
    <property type="entry name" value="Mur_ligase_cen"/>
</dbReference>
<comment type="catalytic activity">
    <reaction evidence="9 10">
        <text>UDP-N-acetyl-alpha-D-muramoyl-L-alanine + D-glutamate + ATP = UDP-N-acetyl-alpha-D-muramoyl-L-alanyl-D-glutamate + ADP + phosphate + H(+)</text>
        <dbReference type="Rhea" id="RHEA:16429"/>
        <dbReference type="ChEBI" id="CHEBI:15378"/>
        <dbReference type="ChEBI" id="CHEBI:29986"/>
        <dbReference type="ChEBI" id="CHEBI:30616"/>
        <dbReference type="ChEBI" id="CHEBI:43474"/>
        <dbReference type="ChEBI" id="CHEBI:83898"/>
        <dbReference type="ChEBI" id="CHEBI:83900"/>
        <dbReference type="ChEBI" id="CHEBI:456216"/>
        <dbReference type="EC" id="6.3.2.9"/>
    </reaction>
</comment>
<dbReference type="GO" id="GO:0005524">
    <property type="term" value="F:ATP binding"/>
    <property type="evidence" value="ECO:0007669"/>
    <property type="project" value="UniProtKB-UniRule"/>
</dbReference>
<gene>
    <name evidence="9 13" type="primary">murD</name>
    <name evidence="13" type="ORF">MMAD_25840</name>
</gene>
<keyword evidence="3 9" id="KW-0963">Cytoplasm</keyword>
<feature type="binding site" evidence="9">
    <location>
        <begin position="118"/>
        <end position="124"/>
    </location>
    <ligand>
        <name>ATP</name>
        <dbReference type="ChEBI" id="CHEBI:30616"/>
    </ligand>
</feature>
<dbReference type="GO" id="GO:0005737">
    <property type="term" value="C:cytoplasm"/>
    <property type="evidence" value="ECO:0007669"/>
    <property type="project" value="UniProtKB-SubCell"/>
</dbReference>
<dbReference type="GO" id="GO:0008360">
    <property type="term" value="P:regulation of cell shape"/>
    <property type="evidence" value="ECO:0007669"/>
    <property type="project" value="UniProtKB-KW"/>
</dbReference>
<dbReference type="NCBIfam" id="TIGR01087">
    <property type="entry name" value="murD"/>
    <property type="match status" value="1"/>
</dbReference>
<evidence type="ECO:0000256" key="1">
    <source>
        <dbReference type="ARBA" id="ARBA00004496"/>
    </source>
</evidence>
<dbReference type="GO" id="GO:0071555">
    <property type="term" value="P:cell wall organization"/>
    <property type="evidence" value="ECO:0007669"/>
    <property type="project" value="UniProtKB-KW"/>
</dbReference>
<dbReference type="GO" id="GO:0008764">
    <property type="term" value="F:UDP-N-acetylmuramoylalanine-D-glutamate ligase activity"/>
    <property type="evidence" value="ECO:0007669"/>
    <property type="project" value="UniProtKB-UniRule"/>
</dbReference>
<dbReference type="InterPro" id="IPR005762">
    <property type="entry name" value="MurD"/>
</dbReference>
<comment type="function">
    <text evidence="9 10">Cell wall formation. Catalyzes the addition of glutamate to the nucleotide precursor UDP-N-acetylmuramoyl-L-alanine (UMA).</text>
</comment>
<keyword evidence="9 10" id="KW-0133">Cell shape</keyword>
<keyword evidence="6 9" id="KW-0547">Nucleotide-binding</keyword>
<reference evidence="13 14" key="1">
    <citation type="journal article" date="2019" name="Emerg. Microbes Infect.">
        <title>Comprehensive subspecies identification of 175 nontuberculous mycobacteria species based on 7547 genomic profiles.</title>
        <authorList>
            <person name="Matsumoto Y."/>
            <person name="Kinjo T."/>
            <person name="Motooka D."/>
            <person name="Nabeya D."/>
            <person name="Jung N."/>
            <person name="Uechi K."/>
            <person name="Horii T."/>
            <person name="Iida T."/>
            <person name="Fujita J."/>
            <person name="Nakamura S."/>
        </authorList>
    </citation>
    <scope>NUCLEOTIDE SEQUENCE [LARGE SCALE GENOMIC DNA]</scope>
    <source>
        <strain evidence="13 14">JCM 13574</strain>
    </source>
</reference>
<evidence type="ECO:0000256" key="2">
    <source>
        <dbReference type="ARBA" id="ARBA00004752"/>
    </source>
</evidence>
<feature type="domain" description="Mur ligase C-terminal" evidence="11">
    <location>
        <begin position="297"/>
        <end position="412"/>
    </location>
</feature>
<comment type="subcellular location">
    <subcellularLocation>
        <location evidence="1 9 10">Cytoplasm</location>
    </subcellularLocation>
</comment>
<dbReference type="Proteomes" id="UP000466517">
    <property type="component" value="Chromosome"/>
</dbReference>
<comment type="pathway">
    <text evidence="2 9 10">Cell wall biogenesis; peptidoglycan biosynthesis.</text>
</comment>
<evidence type="ECO:0000259" key="12">
    <source>
        <dbReference type="Pfam" id="PF08245"/>
    </source>
</evidence>
<dbReference type="GO" id="GO:0009252">
    <property type="term" value="P:peptidoglycan biosynthetic process"/>
    <property type="evidence" value="ECO:0007669"/>
    <property type="project" value="UniProtKB-UniRule"/>
</dbReference>
<evidence type="ECO:0000256" key="4">
    <source>
        <dbReference type="ARBA" id="ARBA00022598"/>
    </source>
</evidence>
<evidence type="ECO:0000259" key="11">
    <source>
        <dbReference type="Pfam" id="PF02875"/>
    </source>
</evidence>
<dbReference type="PANTHER" id="PTHR43692:SF1">
    <property type="entry name" value="UDP-N-ACETYLMURAMOYLALANINE--D-GLUTAMATE LIGASE"/>
    <property type="match status" value="1"/>
</dbReference>